<evidence type="ECO:0000256" key="1">
    <source>
        <dbReference type="SAM" id="MobiDB-lite"/>
    </source>
</evidence>
<dbReference type="Proteomes" id="UP000654075">
    <property type="component" value="Unassembled WGS sequence"/>
</dbReference>
<protein>
    <submittedName>
        <fullName evidence="2">Uncharacterized protein</fullName>
    </submittedName>
</protein>
<dbReference type="AlphaFoldDB" id="A0A813DQ99"/>
<evidence type="ECO:0000313" key="3">
    <source>
        <dbReference type="Proteomes" id="UP000654075"/>
    </source>
</evidence>
<reference evidence="2" key="1">
    <citation type="submission" date="2021-02" db="EMBL/GenBank/DDBJ databases">
        <authorList>
            <person name="Dougan E. K."/>
            <person name="Rhodes N."/>
            <person name="Thang M."/>
            <person name="Chan C."/>
        </authorList>
    </citation>
    <scope>NUCLEOTIDE SEQUENCE</scope>
</reference>
<evidence type="ECO:0000313" key="2">
    <source>
        <dbReference type="EMBL" id="CAE8588487.1"/>
    </source>
</evidence>
<gene>
    <name evidence="2" type="ORF">PGLA1383_LOCUS7288</name>
</gene>
<accession>A0A813DQ99</accession>
<organism evidence="2 3">
    <name type="scientific">Polarella glacialis</name>
    <name type="common">Dinoflagellate</name>
    <dbReference type="NCBI Taxonomy" id="89957"/>
    <lineage>
        <taxon>Eukaryota</taxon>
        <taxon>Sar</taxon>
        <taxon>Alveolata</taxon>
        <taxon>Dinophyceae</taxon>
        <taxon>Suessiales</taxon>
        <taxon>Suessiaceae</taxon>
        <taxon>Polarella</taxon>
    </lineage>
</organism>
<dbReference type="EMBL" id="CAJNNV010003161">
    <property type="protein sequence ID" value="CAE8588487.1"/>
    <property type="molecule type" value="Genomic_DNA"/>
</dbReference>
<proteinExistence type="predicted"/>
<sequence length="189" mass="20812">MPHVPSGTRRLTHSLWCCLPEALRPTCEQALGLVQGVEGSGWLPHCEQEPAASSPLSLPSKAFCNSQSVDKSNLMRGAQEAPMRPPKVKILYLVRHGEAIHNIKEQQAQQKAAADCTAVGLLPASKEFKVHDNNNENKNSNNNKNNSNDNKNNKNNSSNNKFLFRNARPLVPPNAGSSQHDLFLSFVMH</sequence>
<keyword evidence="3" id="KW-1185">Reference proteome</keyword>
<feature type="region of interest" description="Disordered" evidence="1">
    <location>
        <begin position="128"/>
        <end position="161"/>
    </location>
</feature>
<feature type="compositionally biased region" description="Low complexity" evidence="1">
    <location>
        <begin position="136"/>
        <end position="161"/>
    </location>
</feature>
<name>A0A813DQ99_POLGL</name>
<comment type="caution">
    <text evidence="2">The sequence shown here is derived from an EMBL/GenBank/DDBJ whole genome shotgun (WGS) entry which is preliminary data.</text>
</comment>